<feature type="region of interest" description="Disordered" evidence="1">
    <location>
        <begin position="1"/>
        <end position="68"/>
    </location>
</feature>
<accession>A0A8D8Y220</accession>
<feature type="compositionally biased region" description="Basic and acidic residues" evidence="1">
    <location>
        <begin position="44"/>
        <end position="53"/>
    </location>
</feature>
<dbReference type="EMBL" id="HBUF01356473">
    <property type="protein sequence ID" value="CAG6717812.1"/>
    <property type="molecule type" value="Transcribed_RNA"/>
</dbReference>
<evidence type="ECO:0000313" key="2">
    <source>
        <dbReference type="EMBL" id="CAG6717812.1"/>
    </source>
</evidence>
<feature type="compositionally biased region" description="Polar residues" evidence="1">
    <location>
        <begin position="30"/>
        <end position="42"/>
    </location>
</feature>
<evidence type="ECO:0000256" key="1">
    <source>
        <dbReference type="SAM" id="MobiDB-lite"/>
    </source>
</evidence>
<proteinExistence type="predicted"/>
<dbReference type="AlphaFoldDB" id="A0A8D8Y220"/>
<organism evidence="2">
    <name type="scientific">Cacopsylla melanoneura</name>
    <dbReference type="NCBI Taxonomy" id="428564"/>
    <lineage>
        <taxon>Eukaryota</taxon>
        <taxon>Metazoa</taxon>
        <taxon>Ecdysozoa</taxon>
        <taxon>Arthropoda</taxon>
        <taxon>Hexapoda</taxon>
        <taxon>Insecta</taxon>
        <taxon>Pterygota</taxon>
        <taxon>Neoptera</taxon>
        <taxon>Paraneoptera</taxon>
        <taxon>Hemiptera</taxon>
        <taxon>Sternorrhyncha</taxon>
        <taxon>Psylloidea</taxon>
        <taxon>Psyllidae</taxon>
        <taxon>Psyllinae</taxon>
        <taxon>Cacopsylla</taxon>
    </lineage>
</organism>
<name>A0A8D8Y220_9HEMI</name>
<reference evidence="2" key="1">
    <citation type="submission" date="2021-05" db="EMBL/GenBank/DDBJ databases">
        <authorList>
            <person name="Alioto T."/>
            <person name="Alioto T."/>
            <person name="Gomez Garrido J."/>
        </authorList>
    </citation>
    <scope>NUCLEOTIDE SEQUENCE</scope>
</reference>
<protein>
    <submittedName>
        <fullName evidence="2">Uncharacterized protein</fullName>
    </submittedName>
</protein>
<dbReference type="EMBL" id="HBUF01356475">
    <property type="protein sequence ID" value="CAG6717817.1"/>
    <property type="molecule type" value="Transcribed_RNA"/>
</dbReference>
<feature type="compositionally biased region" description="Basic and acidic residues" evidence="1">
    <location>
        <begin position="20"/>
        <end position="29"/>
    </location>
</feature>
<feature type="compositionally biased region" description="Polar residues" evidence="1">
    <location>
        <begin position="54"/>
        <end position="66"/>
    </location>
</feature>
<sequence>MLHGTQAEGHHTPKVTPHSLEARRPDPRETSQGTRDTDQVTADPTRRAREQHTEGQAGSLSQTVGLGTSPGHRTFHFECCAPASCPPALRDCHLHHHHHHLYTFPHSYF</sequence>
<dbReference type="EMBL" id="HBUF01356474">
    <property type="protein sequence ID" value="CAG6717815.1"/>
    <property type="molecule type" value="Transcribed_RNA"/>
</dbReference>